<reference evidence="2 3" key="1">
    <citation type="journal article" date="2015" name="Genome Announc.">
        <title>Expanding the biotechnology potential of lactobacilli through comparative genomics of 213 strains and associated genera.</title>
        <authorList>
            <person name="Sun Z."/>
            <person name="Harris H.M."/>
            <person name="McCann A."/>
            <person name="Guo C."/>
            <person name="Argimon S."/>
            <person name="Zhang W."/>
            <person name="Yang X."/>
            <person name="Jeffery I.B."/>
            <person name="Cooney J.C."/>
            <person name="Kagawa T.F."/>
            <person name="Liu W."/>
            <person name="Song Y."/>
            <person name="Salvetti E."/>
            <person name="Wrobel A."/>
            <person name="Rasinkangas P."/>
            <person name="Parkhill J."/>
            <person name="Rea M.C."/>
            <person name="O'Sullivan O."/>
            <person name="Ritari J."/>
            <person name="Douillard F.P."/>
            <person name="Paul Ross R."/>
            <person name="Yang R."/>
            <person name="Briner A.E."/>
            <person name="Felis G.E."/>
            <person name="de Vos W.M."/>
            <person name="Barrangou R."/>
            <person name="Klaenhammer T.R."/>
            <person name="Caufield P.W."/>
            <person name="Cui Y."/>
            <person name="Zhang H."/>
            <person name="O'Toole P.W."/>
        </authorList>
    </citation>
    <scope>NUCLEOTIDE SEQUENCE [LARGE SCALE GENOMIC DNA]</scope>
    <source>
        <strain evidence="2 3">DSM 22467</strain>
    </source>
</reference>
<organism evidence="2 3">
    <name type="scientific">Levilactobacillus paucivorans</name>
    <dbReference type="NCBI Taxonomy" id="616990"/>
    <lineage>
        <taxon>Bacteria</taxon>
        <taxon>Bacillati</taxon>
        <taxon>Bacillota</taxon>
        <taxon>Bacilli</taxon>
        <taxon>Lactobacillales</taxon>
        <taxon>Lactobacillaceae</taxon>
        <taxon>Levilactobacillus</taxon>
    </lineage>
</organism>
<dbReference type="PATRIC" id="fig|616990.3.peg.1265"/>
<dbReference type="PROSITE" id="PS50902">
    <property type="entry name" value="FLAVODOXIN_LIKE"/>
    <property type="match status" value="1"/>
</dbReference>
<dbReference type="PANTHER" id="PTHR39201">
    <property type="entry name" value="EXPORTED PROTEIN-RELATED"/>
    <property type="match status" value="1"/>
</dbReference>
<protein>
    <recommendedName>
        <fullName evidence="1">Flavodoxin-like domain-containing protein</fullName>
    </recommendedName>
</protein>
<dbReference type="PANTHER" id="PTHR39201:SF1">
    <property type="entry name" value="FLAVODOXIN-LIKE DOMAIN-CONTAINING PROTEIN"/>
    <property type="match status" value="1"/>
</dbReference>
<proteinExistence type="predicted"/>
<sequence>MYFSNTGHTQAIAERIAAATGSELVGVQAKVPYTPADLDWEDQTSRSYQEMHAGKIRPAIEPIDPKKIASATTVFLGFPLWWSAAPRTIDTLLDNVDLTGKDVHPFCTSGTTPIADAITKLRENYPDIRWHTGRRFATSLTRDEIQDWATED</sequence>
<dbReference type="EMBL" id="JQCA01000163">
    <property type="protein sequence ID" value="KRN97877.1"/>
    <property type="molecule type" value="Genomic_DNA"/>
</dbReference>
<dbReference type="Gene3D" id="3.40.50.360">
    <property type="match status" value="1"/>
</dbReference>
<evidence type="ECO:0000259" key="1">
    <source>
        <dbReference type="PROSITE" id="PS50902"/>
    </source>
</evidence>
<dbReference type="STRING" id="616990.IV54_GL001177"/>
<keyword evidence="3" id="KW-1185">Reference proteome</keyword>
<dbReference type="GO" id="GO:0016651">
    <property type="term" value="F:oxidoreductase activity, acting on NAD(P)H"/>
    <property type="evidence" value="ECO:0007669"/>
    <property type="project" value="UniProtKB-ARBA"/>
</dbReference>
<dbReference type="SUPFAM" id="SSF52218">
    <property type="entry name" value="Flavoproteins"/>
    <property type="match status" value="1"/>
</dbReference>
<comment type="caution">
    <text evidence="2">The sequence shown here is derived from an EMBL/GenBank/DDBJ whole genome shotgun (WGS) entry which is preliminary data.</text>
</comment>
<name>A0A0R2LD84_9LACO</name>
<evidence type="ECO:0000313" key="3">
    <source>
        <dbReference type="Proteomes" id="UP000051906"/>
    </source>
</evidence>
<dbReference type="Pfam" id="PF12682">
    <property type="entry name" value="Flavodoxin_4"/>
    <property type="match status" value="1"/>
</dbReference>
<gene>
    <name evidence="2" type="ORF">IV54_GL001177</name>
</gene>
<feature type="domain" description="Flavodoxin-like" evidence="1">
    <location>
        <begin position="1"/>
        <end position="152"/>
    </location>
</feature>
<dbReference type="AlphaFoldDB" id="A0A0R2LD84"/>
<dbReference type="GO" id="GO:0010181">
    <property type="term" value="F:FMN binding"/>
    <property type="evidence" value="ECO:0007669"/>
    <property type="project" value="InterPro"/>
</dbReference>
<dbReference type="InterPro" id="IPR029039">
    <property type="entry name" value="Flavoprotein-like_sf"/>
</dbReference>
<dbReference type="InterPro" id="IPR008254">
    <property type="entry name" value="Flavodoxin/NO_synth"/>
</dbReference>
<dbReference type="Proteomes" id="UP000051906">
    <property type="component" value="Unassembled WGS sequence"/>
</dbReference>
<accession>A0A0R2LD84</accession>
<evidence type="ECO:0000313" key="2">
    <source>
        <dbReference type="EMBL" id="KRN97877.1"/>
    </source>
</evidence>